<evidence type="ECO:0000313" key="2">
    <source>
        <dbReference type="Proteomes" id="UP000324222"/>
    </source>
</evidence>
<keyword evidence="2" id="KW-1185">Reference proteome</keyword>
<accession>A0A5B7K5M0</accession>
<evidence type="ECO:0000313" key="1">
    <source>
        <dbReference type="EMBL" id="MPD02340.1"/>
    </source>
</evidence>
<dbReference type="AlphaFoldDB" id="A0A5B7K5M0"/>
<gene>
    <name evidence="1" type="ORF">E2C01_097917</name>
</gene>
<organism evidence="1 2">
    <name type="scientific">Portunus trituberculatus</name>
    <name type="common">Swimming crab</name>
    <name type="synonym">Neptunus trituberculatus</name>
    <dbReference type="NCBI Taxonomy" id="210409"/>
    <lineage>
        <taxon>Eukaryota</taxon>
        <taxon>Metazoa</taxon>
        <taxon>Ecdysozoa</taxon>
        <taxon>Arthropoda</taxon>
        <taxon>Crustacea</taxon>
        <taxon>Multicrustacea</taxon>
        <taxon>Malacostraca</taxon>
        <taxon>Eumalacostraca</taxon>
        <taxon>Eucarida</taxon>
        <taxon>Decapoda</taxon>
        <taxon>Pleocyemata</taxon>
        <taxon>Brachyura</taxon>
        <taxon>Eubrachyura</taxon>
        <taxon>Portunoidea</taxon>
        <taxon>Portunidae</taxon>
        <taxon>Portuninae</taxon>
        <taxon>Portunus</taxon>
    </lineage>
</organism>
<comment type="caution">
    <text evidence="1">The sequence shown here is derived from an EMBL/GenBank/DDBJ whole genome shotgun (WGS) entry which is preliminary data.</text>
</comment>
<dbReference type="EMBL" id="VSRR010131015">
    <property type="protein sequence ID" value="MPD02340.1"/>
    <property type="molecule type" value="Genomic_DNA"/>
</dbReference>
<dbReference type="Proteomes" id="UP000324222">
    <property type="component" value="Unassembled WGS sequence"/>
</dbReference>
<proteinExistence type="predicted"/>
<protein>
    <submittedName>
        <fullName evidence="1">Uncharacterized protein</fullName>
    </submittedName>
</protein>
<name>A0A5B7K5M0_PORTR</name>
<reference evidence="1 2" key="1">
    <citation type="submission" date="2019-05" db="EMBL/GenBank/DDBJ databases">
        <title>Another draft genome of Portunus trituberculatus and its Hox gene families provides insights of decapod evolution.</title>
        <authorList>
            <person name="Jeong J.-H."/>
            <person name="Song I."/>
            <person name="Kim S."/>
            <person name="Choi T."/>
            <person name="Kim D."/>
            <person name="Ryu S."/>
            <person name="Kim W."/>
        </authorList>
    </citation>
    <scope>NUCLEOTIDE SEQUENCE [LARGE SCALE GENOMIC DNA]</scope>
    <source>
        <tissue evidence="1">Muscle</tissue>
    </source>
</reference>
<sequence length="70" mass="7453">MIKPSAVMILLNTEVNVQCTINEHSPTITPPPPPPPPQGALTRISSIPLILAGLKFYHLGGRKQAERGGS</sequence>